<dbReference type="Pfam" id="PF14768">
    <property type="entry name" value="RPA_interact_C"/>
    <property type="match status" value="1"/>
</dbReference>
<sequence>MECPSSPVYQTSVEQKRQAQSAAKRRHLGMPKLREMLRDKCRIRIMDARKNNIDSNRTLQLAELKELLRLELIEFDHDLELEMHILEELLSDVNEWYALGEQSLETLYVEPDASATEQIVLCPVCQMKPLSKFKSSSYICECGIKFEHSADLKRLEQLLQKQITTHEMNCTQALCFFIEPSTNALYTMCGTCDYFSSV</sequence>
<dbReference type="FunCoup" id="B4NBS7">
    <property type="interactions" value="1048"/>
</dbReference>
<dbReference type="PANTHER" id="PTHR31742:SF1">
    <property type="entry name" value="RPA-INTERACTING PROTEIN"/>
    <property type="match status" value="1"/>
</dbReference>
<evidence type="ECO:0000256" key="2">
    <source>
        <dbReference type="ARBA" id="ARBA00022771"/>
    </source>
</evidence>
<dbReference type="STRING" id="7260.B4NBS7"/>
<dbReference type="AlphaFoldDB" id="B4NBS7"/>
<keyword evidence="2" id="KW-0863">Zinc-finger</keyword>
<dbReference type="GO" id="GO:0005634">
    <property type="term" value="C:nucleus"/>
    <property type="evidence" value="ECO:0007669"/>
    <property type="project" value="TreeGrafter"/>
</dbReference>
<gene>
    <name evidence="5" type="primary">Dwil\GK18721</name>
    <name evidence="5" type="ORF">Dwil_GK18721</name>
</gene>
<organism evidence="5 6">
    <name type="scientific">Drosophila willistoni</name>
    <name type="common">Fruit fly</name>
    <dbReference type="NCBI Taxonomy" id="7260"/>
    <lineage>
        <taxon>Eukaryota</taxon>
        <taxon>Metazoa</taxon>
        <taxon>Ecdysozoa</taxon>
        <taxon>Arthropoda</taxon>
        <taxon>Hexapoda</taxon>
        <taxon>Insecta</taxon>
        <taxon>Pterygota</taxon>
        <taxon>Neoptera</taxon>
        <taxon>Endopterygota</taxon>
        <taxon>Diptera</taxon>
        <taxon>Brachycera</taxon>
        <taxon>Muscomorpha</taxon>
        <taxon>Ephydroidea</taxon>
        <taxon>Drosophilidae</taxon>
        <taxon>Drosophila</taxon>
        <taxon>Sophophora</taxon>
    </lineage>
</organism>
<evidence type="ECO:0000313" key="5">
    <source>
        <dbReference type="EMBL" id="EDW81816.1"/>
    </source>
</evidence>
<dbReference type="Proteomes" id="UP000007798">
    <property type="component" value="Unassembled WGS sequence"/>
</dbReference>
<evidence type="ECO:0000256" key="3">
    <source>
        <dbReference type="ARBA" id="ARBA00022833"/>
    </source>
</evidence>
<evidence type="ECO:0000256" key="1">
    <source>
        <dbReference type="ARBA" id="ARBA00022723"/>
    </source>
</evidence>
<keyword evidence="3" id="KW-0862">Zinc</keyword>
<feature type="domain" description="RPA-interacting protein C-terminal" evidence="4">
    <location>
        <begin position="121"/>
        <end position="196"/>
    </location>
</feature>
<dbReference type="InParanoid" id="B4NBS7"/>
<dbReference type="OrthoDB" id="435311at2759"/>
<dbReference type="EMBL" id="CH964238">
    <property type="protein sequence ID" value="EDW81816.1"/>
    <property type="molecule type" value="Genomic_DNA"/>
</dbReference>
<dbReference type="PhylomeDB" id="B4NBS7"/>
<accession>B4NBS7</accession>
<dbReference type="PANTHER" id="PTHR31742">
    <property type="entry name" value="RPA-INTERACTING PROTEIN RPAIN"/>
    <property type="match status" value="1"/>
</dbReference>
<dbReference type="KEGG" id="dwi:6648241"/>
<keyword evidence="1" id="KW-0479">Metal-binding</keyword>
<dbReference type="GO" id="GO:0008270">
    <property type="term" value="F:zinc ion binding"/>
    <property type="evidence" value="ECO:0007669"/>
    <property type="project" value="UniProtKB-KW"/>
</dbReference>
<evidence type="ECO:0000313" key="6">
    <source>
        <dbReference type="Proteomes" id="UP000007798"/>
    </source>
</evidence>
<protein>
    <recommendedName>
        <fullName evidence="4">RPA-interacting protein C-terminal domain-containing protein</fullName>
    </recommendedName>
</protein>
<keyword evidence="6" id="KW-1185">Reference proteome</keyword>
<reference evidence="5 6" key="1">
    <citation type="journal article" date="2007" name="Nature">
        <title>Evolution of genes and genomes on the Drosophila phylogeny.</title>
        <authorList>
            <consortium name="Drosophila 12 Genomes Consortium"/>
            <person name="Clark A.G."/>
            <person name="Eisen M.B."/>
            <person name="Smith D.R."/>
            <person name="Bergman C.M."/>
            <person name="Oliver B."/>
            <person name="Markow T.A."/>
            <person name="Kaufman T.C."/>
            <person name="Kellis M."/>
            <person name="Gelbart W."/>
            <person name="Iyer V.N."/>
            <person name="Pollard D.A."/>
            <person name="Sackton T.B."/>
            <person name="Larracuente A.M."/>
            <person name="Singh N.D."/>
            <person name="Abad J.P."/>
            <person name="Abt D.N."/>
            <person name="Adryan B."/>
            <person name="Aguade M."/>
            <person name="Akashi H."/>
            <person name="Anderson W.W."/>
            <person name="Aquadro C.F."/>
            <person name="Ardell D.H."/>
            <person name="Arguello R."/>
            <person name="Artieri C.G."/>
            <person name="Barbash D.A."/>
            <person name="Barker D."/>
            <person name="Barsanti P."/>
            <person name="Batterham P."/>
            <person name="Batzoglou S."/>
            <person name="Begun D."/>
            <person name="Bhutkar A."/>
            <person name="Blanco E."/>
            <person name="Bosak S.A."/>
            <person name="Bradley R.K."/>
            <person name="Brand A.D."/>
            <person name="Brent M.R."/>
            <person name="Brooks A.N."/>
            <person name="Brown R.H."/>
            <person name="Butlin R.K."/>
            <person name="Caggese C."/>
            <person name="Calvi B.R."/>
            <person name="Bernardo de Carvalho A."/>
            <person name="Caspi A."/>
            <person name="Castrezana S."/>
            <person name="Celniker S.E."/>
            <person name="Chang J.L."/>
            <person name="Chapple C."/>
            <person name="Chatterji S."/>
            <person name="Chinwalla A."/>
            <person name="Civetta A."/>
            <person name="Clifton S.W."/>
            <person name="Comeron J.M."/>
            <person name="Costello J.C."/>
            <person name="Coyne J.A."/>
            <person name="Daub J."/>
            <person name="David R.G."/>
            <person name="Delcher A.L."/>
            <person name="Delehaunty K."/>
            <person name="Do C.B."/>
            <person name="Ebling H."/>
            <person name="Edwards K."/>
            <person name="Eickbush T."/>
            <person name="Evans J.D."/>
            <person name="Filipski A."/>
            <person name="Findeiss S."/>
            <person name="Freyhult E."/>
            <person name="Fulton L."/>
            <person name="Fulton R."/>
            <person name="Garcia A.C."/>
            <person name="Gardiner A."/>
            <person name="Garfield D.A."/>
            <person name="Garvin B.E."/>
            <person name="Gibson G."/>
            <person name="Gilbert D."/>
            <person name="Gnerre S."/>
            <person name="Godfrey J."/>
            <person name="Good R."/>
            <person name="Gotea V."/>
            <person name="Gravely B."/>
            <person name="Greenberg A.J."/>
            <person name="Griffiths-Jones S."/>
            <person name="Gross S."/>
            <person name="Guigo R."/>
            <person name="Gustafson E.A."/>
            <person name="Haerty W."/>
            <person name="Hahn M.W."/>
            <person name="Halligan D.L."/>
            <person name="Halpern A.L."/>
            <person name="Halter G.M."/>
            <person name="Han M.V."/>
            <person name="Heger A."/>
            <person name="Hillier L."/>
            <person name="Hinrichs A.S."/>
            <person name="Holmes I."/>
            <person name="Hoskins R.A."/>
            <person name="Hubisz M.J."/>
            <person name="Hultmark D."/>
            <person name="Huntley M.A."/>
            <person name="Jaffe D.B."/>
            <person name="Jagadeeshan S."/>
            <person name="Jeck W.R."/>
            <person name="Johnson J."/>
            <person name="Jones C.D."/>
            <person name="Jordan W.C."/>
            <person name="Karpen G.H."/>
            <person name="Kataoka E."/>
            <person name="Keightley P.D."/>
            <person name="Kheradpour P."/>
            <person name="Kirkness E.F."/>
            <person name="Koerich L.B."/>
            <person name="Kristiansen K."/>
            <person name="Kudrna D."/>
            <person name="Kulathinal R.J."/>
            <person name="Kumar S."/>
            <person name="Kwok R."/>
            <person name="Lander E."/>
            <person name="Langley C.H."/>
            <person name="Lapoint R."/>
            <person name="Lazzaro B.P."/>
            <person name="Lee S.J."/>
            <person name="Levesque L."/>
            <person name="Li R."/>
            <person name="Lin C.F."/>
            <person name="Lin M.F."/>
            <person name="Lindblad-Toh K."/>
            <person name="Llopart A."/>
            <person name="Long M."/>
            <person name="Low L."/>
            <person name="Lozovsky E."/>
            <person name="Lu J."/>
            <person name="Luo M."/>
            <person name="Machado C.A."/>
            <person name="Makalowski W."/>
            <person name="Marzo M."/>
            <person name="Matsuda M."/>
            <person name="Matzkin L."/>
            <person name="McAllister B."/>
            <person name="McBride C.S."/>
            <person name="McKernan B."/>
            <person name="McKernan K."/>
            <person name="Mendez-Lago M."/>
            <person name="Minx P."/>
            <person name="Mollenhauer M.U."/>
            <person name="Montooth K."/>
            <person name="Mount S.M."/>
            <person name="Mu X."/>
            <person name="Myers E."/>
            <person name="Negre B."/>
            <person name="Newfeld S."/>
            <person name="Nielsen R."/>
            <person name="Noor M.A."/>
            <person name="O'Grady P."/>
            <person name="Pachter L."/>
            <person name="Papaceit M."/>
            <person name="Parisi M.J."/>
            <person name="Parisi M."/>
            <person name="Parts L."/>
            <person name="Pedersen J.S."/>
            <person name="Pesole G."/>
            <person name="Phillippy A.M."/>
            <person name="Ponting C.P."/>
            <person name="Pop M."/>
            <person name="Porcelli D."/>
            <person name="Powell J.R."/>
            <person name="Prohaska S."/>
            <person name="Pruitt K."/>
            <person name="Puig M."/>
            <person name="Quesneville H."/>
            <person name="Ram K.R."/>
            <person name="Rand D."/>
            <person name="Rasmussen M.D."/>
            <person name="Reed L.K."/>
            <person name="Reenan R."/>
            <person name="Reily A."/>
            <person name="Remington K.A."/>
            <person name="Rieger T.T."/>
            <person name="Ritchie M.G."/>
            <person name="Robin C."/>
            <person name="Rogers Y.H."/>
            <person name="Rohde C."/>
            <person name="Rozas J."/>
            <person name="Rubenfield M.J."/>
            <person name="Ruiz A."/>
            <person name="Russo S."/>
            <person name="Salzberg S.L."/>
            <person name="Sanchez-Gracia A."/>
            <person name="Saranga D.J."/>
            <person name="Sato H."/>
            <person name="Schaeffer S.W."/>
            <person name="Schatz M.C."/>
            <person name="Schlenke T."/>
            <person name="Schwartz R."/>
            <person name="Segarra C."/>
            <person name="Singh R.S."/>
            <person name="Sirot L."/>
            <person name="Sirota M."/>
            <person name="Sisneros N.B."/>
            <person name="Smith C.D."/>
            <person name="Smith T.F."/>
            <person name="Spieth J."/>
            <person name="Stage D.E."/>
            <person name="Stark A."/>
            <person name="Stephan W."/>
            <person name="Strausberg R.L."/>
            <person name="Strempel S."/>
            <person name="Sturgill D."/>
            <person name="Sutton G."/>
            <person name="Sutton G.G."/>
            <person name="Tao W."/>
            <person name="Teichmann S."/>
            <person name="Tobari Y.N."/>
            <person name="Tomimura Y."/>
            <person name="Tsolas J.M."/>
            <person name="Valente V.L."/>
            <person name="Venter E."/>
            <person name="Venter J.C."/>
            <person name="Vicario S."/>
            <person name="Vieira F.G."/>
            <person name="Vilella A.J."/>
            <person name="Villasante A."/>
            <person name="Walenz B."/>
            <person name="Wang J."/>
            <person name="Wasserman M."/>
            <person name="Watts T."/>
            <person name="Wilson D."/>
            <person name="Wilson R.K."/>
            <person name="Wing R.A."/>
            <person name="Wolfner M.F."/>
            <person name="Wong A."/>
            <person name="Wong G.K."/>
            <person name="Wu C.I."/>
            <person name="Wu G."/>
            <person name="Yamamoto D."/>
            <person name="Yang H.P."/>
            <person name="Yang S.P."/>
            <person name="Yorke J.A."/>
            <person name="Yoshida K."/>
            <person name="Zdobnov E."/>
            <person name="Zhang P."/>
            <person name="Zhang Y."/>
            <person name="Zimin A.V."/>
            <person name="Baldwin J."/>
            <person name="Abdouelleil A."/>
            <person name="Abdulkadir J."/>
            <person name="Abebe A."/>
            <person name="Abera B."/>
            <person name="Abreu J."/>
            <person name="Acer S.C."/>
            <person name="Aftuck L."/>
            <person name="Alexander A."/>
            <person name="An P."/>
            <person name="Anderson E."/>
            <person name="Anderson S."/>
            <person name="Arachi H."/>
            <person name="Azer M."/>
            <person name="Bachantsang P."/>
            <person name="Barry A."/>
            <person name="Bayul T."/>
            <person name="Berlin A."/>
            <person name="Bessette D."/>
            <person name="Bloom T."/>
            <person name="Blye J."/>
            <person name="Boguslavskiy L."/>
            <person name="Bonnet C."/>
            <person name="Boukhgalter B."/>
            <person name="Bourzgui I."/>
            <person name="Brown A."/>
            <person name="Cahill P."/>
            <person name="Channer S."/>
            <person name="Cheshatsang Y."/>
            <person name="Chuda L."/>
            <person name="Citroen M."/>
            <person name="Collymore A."/>
            <person name="Cooke P."/>
            <person name="Costello M."/>
            <person name="D'Aco K."/>
            <person name="Daza R."/>
            <person name="De Haan G."/>
            <person name="DeGray S."/>
            <person name="DeMaso C."/>
            <person name="Dhargay N."/>
            <person name="Dooley K."/>
            <person name="Dooley E."/>
            <person name="Doricent M."/>
            <person name="Dorje P."/>
            <person name="Dorjee K."/>
            <person name="Dupes A."/>
            <person name="Elong R."/>
            <person name="Falk J."/>
            <person name="Farina A."/>
            <person name="Faro S."/>
            <person name="Ferguson D."/>
            <person name="Fisher S."/>
            <person name="Foley C.D."/>
            <person name="Franke A."/>
            <person name="Friedrich D."/>
            <person name="Gadbois L."/>
            <person name="Gearin G."/>
            <person name="Gearin C.R."/>
            <person name="Giannoukos G."/>
            <person name="Goode T."/>
            <person name="Graham J."/>
            <person name="Grandbois E."/>
            <person name="Grewal S."/>
            <person name="Gyaltsen K."/>
            <person name="Hafez N."/>
            <person name="Hagos B."/>
            <person name="Hall J."/>
            <person name="Henson C."/>
            <person name="Hollinger A."/>
            <person name="Honan T."/>
            <person name="Huard M.D."/>
            <person name="Hughes L."/>
            <person name="Hurhula B."/>
            <person name="Husby M.E."/>
            <person name="Kamat A."/>
            <person name="Kanga B."/>
            <person name="Kashin S."/>
            <person name="Khazanovich D."/>
            <person name="Kisner P."/>
            <person name="Lance K."/>
            <person name="Lara M."/>
            <person name="Lee W."/>
            <person name="Lennon N."/>
            <person name="Letendre F."/>
            <person name="LeVine R."/>
            <person name="Lipovsky A."/>
            <person name="Liu X."/>
            <person name="Liu J."/>
            <person name="Liu S."/>
            <person name="Lokyitsang T."/>
            <person name="Lokyitsang Y."/>
            <person name="Lubonja R."/>
            <person name="Lui A."/>
            <person name="MacDonald P."/>
            <person name="Magnisalis V."/>
            <person name="Maru K."/>
            <person name="Matthews C."/>
            <person name="McCusker W."/>
            <person name="McDonough S."/>
            <person name="Mehta T."/>
            <person name="Meldrim J."/>
            <person name="Meneus L."/>
            <person name="Mihai O."/>
            <person name="Mihalev A."/>
            <person name="Mihova T."/>
            <person name="Mittelman R."/>
            <person name="Mlenga V."/>
            <person name="Montmayeur A."/>
            <person name="Mulrain L."/>
            <person name="Navidi A."/>
            <person name="Naylor J."/>
            <person name="Negash T."/>
            <person name="Nguyen T."/>
            <person name="Nguyen N."/>
            <person name="Nicol R."/>
            <person name="Norbu C."/>
            <person name="Norbu N."/>
            <person name="Novod N."/>
            <person name="O'Neill B."/>
            <person name="Osman S."/>
            <person name="Markiewicz E."/>
            <person name="Oyono O.L."/>
            <person name="Patti C."/>
            <person name="Phunkhang P."/>
            <person name="Pierre F."/>
            <person name="Priest M."/>
            <person name="Raghuraman S."/>
            <person name="Rege F."/>
            <person name="Reyes R."/>
            <person name="Rise C."/>
            <person name="Rogov P."/>
            <person name="Ross K."/>
            <person name="Ryan E."/>
            <person name="Settipalli S."/>
            <person name="Shea T."/>
            <person name="Sherpa N."/>
            <person name="Shi L."/>
            <person name="Shih D."/>
            <person name="Sparrow T."/>
            <person name="Spaulding J."/>
            <person name="Stalker J."/>
            <person name="Stange-Thomann N."/>
            <person name="Stavropoulos S."/>
            <person name="Stone C."/>
            <person name="Strader C."/>
            <person name="Tesfaye S."/>
            <person name="Thomson T."/>
            <person name="Thoulutsang Y."/>
            <person name="Thoulutsang D."/>
            <person name="Topham K."/>
            <person name="Topping I."/>
            <person name="Tsamla T."/>
            <person name="Vassiliev H."/>
            <person name="Vo A."/>
            <person name="Wangchuk T."/>
            <person name="Wangdi T."/>
            <person name="Weiand M."/>
            <person name="Wilkinson J."/>
            <person name="Wilson A."/>
            <person name="Yadav S."/>
            <person name="Young G."/>
            <person name="Yu Q."/>
            <person name="Zembek L."/>
            <person name="Zhong D."/>
            <person name="Zimmer A."/>
            <person name="Zwirko Z."/>
            <person name="Jaffe D.B."/>
            <person name="Alvarez P."/>
            <person name="Brockman W."/>
            <person name="Butler J."/>
            <person name="Chin C."/>
            <person name="Gnerre S."/>
            <person name="Grabherr M."/>
            <person name="Kleber M."/>
            <person name="Mauceli E."/>
            <person name="MacCallum I."/>
        </authorList>
    </citation>
    <scope>NUCLEOTIDE SEQUENCE [LARGE SCALE GENOMIC DNA]</scope>
    <source>
        <strain evidence="6">Tucson 14030-0811.24</strain>
    </source>
</reference>
<dbReference type="GO" id="GO:0006606">
    <property type="term" value="P:protein import into nucleus"/>
    <property type="evidence" value="ECO:0007669"/>
    <property type="project" value="TreeGrafter"/>
</dbReference>
<proteinExistence type="predicted"/>
<name>B4NBS7_DROWI</name>
<evidence type="ECO:0000259" key="4">
    <source>
        <dbReference type="Pfam" id="PF14768"/>
    </source>
</evidence>
<dbReference type="eggNOG" id="ENOG502TA4P">
    <property type="taxonomic scope" value="Eukaryota"/>
</dbReference>
<dbReference type="HOGENOM" id="CLU_1373525_0_0_1"/>
<dbReference type="InterPro" id="IPR028156">
    <property type="entry name" value="RIP"/>
</dbReference>
<dbReference type="InterPro" id="IPR028159">
    <property type="entry name" value="RPA_interact_C_dom"/>
</dbReference>
<dbReference type="OMA" id="GSCDYFS"/>